<dbReference type="EMBL" id="JBHSHJ010000005">
    <property type="protein sequence ID" value="MFC4789008.1"/>
    <property type="molecule type" value="Genomic_DNA"/>
</dbReference>
<evidence type="ECO:0000313" key="1">
    <source>
        <dbReference type="EMBL" id="MFC4789008.1"/>
    </source>
</evidence>
<accession>A0ABV9QDK9</accession>
<dbReference type="Proteomes" id="UP001596001">
    <property type="component" value="Unassembled WGS sequence"/>
</dbReference>
<comment type="caution">
    <text evidence="1">The sequence shown here is derived from an EMBL/GenBank/DDBJ whole genome shotgun (WGS) entry which is preliminary data.</text>
</comment>
<sequence>MQRKLLPLLCWVCQAIAQDAEPRVVLPLPASQALVHQPGYQSDCKLSGNLWMRSAPWAGRGHLVLQGALHEYHGMPIYTIRHQDKDGVGLVVQYQLKEDRVRFDRIYGVRFSSDGHFLDVRAIQFESGDDIGTENIVWRSDEVRLLNSKERENLLEMIKFLSLGQVDVLTERNAWLHVYHHAGESQFKAETSCKLSNPDKKTEQDPEQVTGRFSLRSESVGLVRLQGRTAVLTRLQSVCNVRNGDLLQETRGWIARDLVSGHLVAGSVEVEDSSGNHYGSKSLGKFQVRGRCTISSPPSNGTTAP</sequence>
<organism evidence="1 2">
    <name type="scientific">Giesbergeria sinuosa</name>
    <dbReference type="NCBI Taxonomy" id="80883"/>
    <lineage>
        <taxon>Bacteria</taxon>
        <taxon>Pseudomonadati</taxon>
        <taxon>Pseudomonadota</taxon>
        <taxon>Betaproteobacteria</taxon>
        <taxon>Burkholderiales</taxon>
        <taxon>Comamonadaceae</taxon>
        <taxon>Giesbergeria</taxon>
    </lineage>
</organism>
<keyword evidence="2" id="KW-1185">Reference proteome</keyword>
<name>A0ABV9QDK9_9BURK</name>
<evidence type="ECO:0000313" key="2">
    <source>
        <dbReference type="Proteomes" id="UP001596001"/>
    </source>
</evidence>
<gene>
    <name evidence="1" type="ORF">ACFO6X_08450</name>
</gene>
<reference evidence="2" key="1">
    <citation type="journal article" date="2019" name="Int. J. Syst. Evol. Microbiol.">
        <title>The Global Catalogue of Microorganisms (GCM) 10K type strain sequencing project: providing services to taxonomists for standard genome sequencing and annotation.</title>
        <authorList>
            <consortium name="The Broad Institute Genomics Platform"/>
            <consortium name="The Broad Institute Genome Sequencing Center for Infectious Disease"/>
            <person name="Wu L."/>
            <person name="Ma J."/>
        </authorList>
    </citation>
    <scope>NUCLEOTIDE SEQUENCE [LARGE SCALE GENOMIC DNA]</scope>
    <source>
        <strain evidence="2">CCUG 49452</strain>
    </source>
</reference>
<proteinExistence type="predicted"/>
<protein>
    <submittedName>
        <fullName evidence="1">Uncharacterized protein</fullName>
    </submittedName>
</protein>
<dbReference type="RefSeq" id="WP_382431985.1">
    <property type="nucleotide sequence ID" value="NZ_JBHSHJ010000005.1"/>
</dbReference>